<accession>A0ABV8SQA4</accession>
<evidence type="ECO:0000256" key="1">
    <source>
        <dbReference type="ARBA" id="ARBA00010169"/>
    </source>
</evidence>
<dbReference type="InterPro" id="IPR015867">
    <property type="entry name" value="N-reg_PII/ATP_PRibTrfase_C"/>
</dbReference>
<dbReference type="PANTHER" id="PTHR23419:SF8">
    <property type="entry name" value="FI09726P"/>
    <property type="match status" value="1"/>
</dbReference>
<dbReference type="InterPro" id="IPR004323">
    <property type="entry name" value="Ion_tolerance_CutA"/>
</dbReference>
<dbReference type="EMBL" id="JBHSDU010000003">
    <property type="protein sequence ID" value="MFC4309500.1"/>
    <property type="molecule type" value="Genomic_DNA"/>
</dbReference>
<evidence type="ECO:0000313" key="2">
    <source>
        <dbReference type="EMBL" id="MFC4309500.1"/>
    </source>
</evidence>
<name>A0ABV8SQA4_9GAMM</name>
<dbReference type="Proteomes" id="UP001595904">
    <property type="component" value="Unassembled WGS sequence"/>
</dbReference>
<comment type="caution">
    <text evidence="2">The sequence shown here is derived from an EMBL/GenBank/DDBJ whole genome shotgun (WGS) entry which is preliminary data.</text>
</comment>
<dbReference type="RefSeq" id="WP_380596549.1">
    <property type="nucleotide sequence ID" value="NZ_JBHSDU010000003.1"/>
</dbReference>
<comment type="similarity">
    <text evidence="1">Belongs to the CutA family.</text>
</comment>
<dbReference type="PANTHER" id="PTHR23419">
    <property type="entry name" value="DIVALENT CATION TOLERANCE CUTA-RELATED"/>
    <property type="match status" value="1"/>
</dbReference>
<keyword evidence="3" id="KW-1185">Reference proteome</keyword>
<sequence>MTEQVIVGLSTCPDEATGKRIAEALVSERLATCVNRVAGCASTYFWDGRLQDDAEILLIIKTTAARLAELAARLNVLHPYELPELIVLPVTGGNERYLQWVRSGVGEQTEGG</sequence>
<dbReference type="Gene3D" id="3.30.70.120">
    <property type="match status" value="1"/>
</dbReference>
<organism evidence="2 3">
    <name type="scientific">Steroidobacter flavus</name>
    <dbReference type="NCBI Taxonomy" id="1842136"/>
    <lineage>
        <taxon>Bacteria</taxon>
        <taxon>Pseudomonadati</taxon>
        <taxon>Pseudomonadota</taxon>
        <taxon>Gammaproteobacteria</taxon>
        <taxon>Steroidobacterales</taxon>
        <taxon>Steroidobacteraceae</taxon>
        <taxon>Steroidobacter</taxon>
    </lineage>
</organism>
<evidence type="ECO:0000313" key="3">
    <source>
        <dbReference type="Proteomes" id="UP001595904"/>
    </source>
</evidence>
<gene>
    <name evidence="2" type="primary">cutA</name>
    <name evidence="2" type="ORF">ACFPN2_10460</name>
</gene>
<protein>
    <submittedName>
        <fullName evidence="2">Divalent-cation tolerance protein CutA</fullName>
    </submittedName>
</protein>
<dbReference type="Pfam" id="PF03091">
    <property type="entry name" value="CutA1"/>
    <property type="match status" value="1"/>
</dbReference>
<dbReference type="InterPro" id="IPR011322">
    <property type="entry name" value="N-reg_PII-like_a/b"/>
</dbReference>
<proteinExistence type="inferred from homology"/>
<reference evidence="3" key="1">
    <citation type="journal article" date="2019" name="Int. J. Syst. Evol. Microbiol.">
        <title>The Global Catalogue of Microorganisms (GCM) 10K type strain sequencing project: providing services to taxonomists for standard genome sequencing and annotation.</title>
        <authorList>
            <consortium name="The Broad Institute Genomics Platform"/>
            <consortium name="The Broad Institute Genome Sequencing Center for Infectious Disease"/>
            <person name="Wu L."/>
            <person name="Ma J."/>
        </authorList>
    </citation>
    <scope>NUCLEOTIDE SEQUENCE [LARGE SCALE GENOMIC DNA]</scope>
    <source>
        <strain evidence="3">CGMCC 1.10759</strain>
    </source>
</reference>
<dbReference type="SUPFAM" id="SSF54913">
    <property type="entry name" value="GlnB-like"/>
    <property type="match status" value="1"/>
</dbReference>